<comment type="caution">
    <text evidence="12">The sequence shown here is derived from an EMBL/GenBank/DDBJ whole genome shotgun (WGS) entry which is preliminary data.</text>
</comment>
<keyword evidence="6" id="KW-0175">Coiled coil</keyword>
<organism evidence="12 13">
    <name type="scientific">Danionella cerebrum</name>
    <dbReference type="NCBI Taxonomy" id="2873325"/>
    <lineage>
        <taxon>Eukaryota</taxon>
        <taxon>Metazoa</taxon>
        <taxon>Chordata</taxon>
        <taxon>Craniata</taxon>
        <taxon>Vertebrata</taxon>
        <taxon>Euteleostomi</taxon>
        <taxon>Actinopterygii</taxon>
        <taxon>Neopterygii</taxon>
        <taxon>Teleostei</taxon>
        <taxon>Ostariophysi</taxon>
        <taxon>Cypriniformes</taxon>
        <taxon>Danionidae</taxon>
        <taxon>Danioninae</taxon>
        <taxon>Danionella</taxon>
    </lineage>
</organism>
<keyword evidence="7" id="KW-0804">Transcription</keyword>
<dbReference type="GO" id="GO:0000724">
    <property type="term" value="P:double-strand break repair via homologous recombination"/>
    <property type="evidence" value="ECO:0007669"/>
    <property type="project" value="InterPro"/>
</dbReference>
<evidence type="ECO:0000313" key="12">
    <source>
        <dbReference type="EMBL" id="TRY55403.1"/>
    </source>
</evidence>
<comment type="similarity">
    <text evidence="2">Belongs to the SFR1/MEI5 family.</text>
</comment>
<evidence type="ECO:0000256" key="9">
    <source>
        <dbReference type="ARBA" id="ARBA00023242"/>
    </source>
</evidence>
<evidence type="ECO:0000256" key="2">
    <source>
        <dbReference type="ARBA" id="ARBA00008729"/>
    </source>
</evidence>
<gene>
    <name evidence="12" type="ORF">DNTS_034419</name>
</gene>
<dbReference type="PANTHER" id="PTHR28643:SF1">
    <property type="entry name" value="SWI5-DEPENDENT RECOMBINATION DNA REPAIR PROTEIN 1 HOMOLOG"/>
    <property type="match status" value="1"/>
</dbReference>
<keyword evidence="5" id="KW-0805">Transcription regulation</keyword>
<name>A0A553MQE0_9TELE</name>
<evidence type="ECO:0000256" key="8">
    <source>
        <dbReference type="ARBA" id="ARBA00023204"/>
    </source>
</evidence>
<evidence type="ECO:0000256" key="1">
    <source>
        <dbReference type="ARBA" id="ARBA00004123"/>
    </source>
</evidence>
<evidence type="ECO:0000256" key="6">
    <source>
        <dbReference type="ARBA" id="ARBA00023054"/>
    </source>
</evidence>
<dbReference type="OrthoDB" id="535167at2759"/>
<accession>A0A553MQE0</accession>
<evidence type="ECO:0000256" key="11">
    <source>
        <dbReference type="SAM" id="MobiDB-lite"/>
    </source>
</evidence>
<dbReference type="InterPro" id="IPR042429">
    <property type="entry name" value="SFR1"/>
</dbReference>
<keyword evidence="8" id="KW-0234">DNA repair</keyword>
<dbReference type="EMBL" id="SRMA01027325">
    <property type="protein sequence ID" value="TRY55403.1"/>
    <property type="molecule type" value="Genomic_DNA"/>
</dbReference>
<evidence type="ECO:0000256" key="5">
    <source>
        <dbReference type="ARBA" id="ARBA00023015"/>
    </source>
</evidence>
<reference evidence="12 13" key="1">
    <citation type="journal article" date="2019" name="Sci. Data">
        <title>Hybrid genome assembly and annotation of Danionella translucida.</title>
        <authorList>
            <person name="Kadobianskyi M."/>
            <person name="Schulze L."/>
            <person name="Schuelke M."/>
            <person name="Judkewitz B."/>
        </authorList>
    </citation>
    <scope>NUCLEOTIDE SEQUENCE [LARGE SCALE GENOMIC DNA]</scope>
    <source>
        <strain evidence="12 13">Bolton</strain>
    </source>
</reference>
<feature type="region of interest" description="Disordered" evidence="11">
    <location>
        <begin position="1"/>
        <end position="58"/>
    </location>
</feature>
<evidence type="ECO:0000256" key="4">
    <source>
        <dbReference type="ARBA" id="ARBA00022763"/>
    </source>
</evidence>
<keyword evidence="9" id="KW-0539">Nucleus</keyword>
<evidence type="ECO:0000313" key="13">
    <source>
        <dbReference type="Proteomes" id="UP000316079"/>
    </source>
</evidence>
<dbReference type="Gene3D" id="6.10.140.1020">
    <property type="match status" value="1"/>
</dbReference>
<evidence type="ECO:0000256" key="10">
    <source>
        <dbReference type="ARBA" id="ARBA00033234"/>
    </source>
</evidence>
<sequence>MSKSLRQKLKRARPSFKSPVSVVKRLRIDEETQPQPSQQHNENNSLQGAEKSDKDANRNGVMDCSRLYAELDQKDTFQQCQVLKKVLKEKSETLRRLKMVKMYRTKNDLTQLQRLIDKWRSCAQSALHELKKELASEGKQASLSQLIDSFGIEDRLLQFDRKEEDFTNT</sequence>
<keyword evidence="4" id="KW-0227">DNA damage</keyword>
<dbReference type="Proteomes" id="UP000316079">
    <property type="component" value="Unassembled WGS sequence"/>
</dbReference>
<dbReference type="Pfam" id="PF10376">
    <property type="entry name" value="Mei5"/>
    <property type="match status" value="1"/>
</dbReference>
<dbReference type="InterPro" id="IPR018468">
    <property type="entry name" value="SFR1/Mei5"/>
</dbReference>
<comment type="subcellular location">
    <subcellularLocation>
        <location evidence="1">Nucleus</location>
    </subcellularLocation>
</comment>
<proteinExistence type="inferred from homology"/>
<feature type="compositionally biased region" description="Polar residues" evidence="11">
    <location>
        <begin position="33"/>
        <end position="47"/>
    </location>
</feature>
<protein>
    <recommendedName>
        <fullName evidence="3">Swi5-dependent recombination DNA repair protein 1 homolog</fullName>
    </recommendedName>
    <alternativeName>
        <fullName evidence="10">Meiosis protein 5 homolog</fullName>
    </alternativeName>
</protein>
<dbReference type="GO" id="GO:0032798">
    <property type="term" value="C:Swi5-Sfr1 complex"/>
    <property type="evidence" value="ECO:0007669"/>
    <property type="project" value="InterPro"/>
</dbReference>
<feature type="compositionally biased region" description="Basic residues" evidence="11">
    <location>
        <begin position="1"/>
        <end position="14"/>
    </location>
</feature>
<dbReference type="PANTHER" id="PTHR28643">
    <property type="entry name" value="SWI5-DEPENDENT RECOMBINATION DNA REPAIR PROTEIN 1 HOMOLOG"/>
    <property type="match status" value="1"/>
</dbReference>
<evidence type="ECO:0000256" key="3">
    <source>
        <dbReference type="ARBA" id="ARBA00014688"/>
    </source>
</evidence>
<dbReference type="AlphaFoldDB" id="A0A553MQE0"/>
<evidence type="ECO:0000256" key="7">
    <source>
        <dbReference type="ARBA" id="ARBA00023163"/>
    </source>
</evidence>
<dbReference type="GO" id="GO:0003713">
    <property type="term" value="F:transcription coactivator activity"/>
    <property type="evidence" value="ECO:0007669"/>
    <property type="project" value="InterPro"/>
</dbReference>
<dbReference type="STRING" id="623744.A0A553MQE0"/>
<keyword evidence="13" id="KW-1185">Reference proteome</keyword>